<dbReference type="PROSITE" id="PS50109">
    <property type="entry name" value="HIS_KIN"/>
    <property type="match status" value="1"/>
</dbReference>
<dbReference type="GO" id="GO:0005886">
    <property type="term" value="C:plasma membrane"/>
    <property type="evidence" value="ECO:0007669"/>
    <property type="project" value="TreeGrafter"/>
</dbReference>
<evidence type="ECO:0000256" key="3">
    <source>
        <dbReference type="ARBA" id="ARBA00012438"/>
    </source>
</evidence>
<dbReference type="GO" id="GO:0000155">
    <property type="term" value="F:phosphorelay sensor kinase activity"/>
    <property type="evidence" value="ECO:0007669"/>
    <property type="project" value="InterPro"/>
</dbReference>
<dbReference type="InterPro" id="IPR036097">
    <property type="entry name" value="HisK_dim/P_sf"/>
</dbReference>
<evidence type="ECO:0000256" key="11">
    <source>
        <dbReference type="ARBA" id="ARBA00023136"/>
    </source>
</evidence>
<gene>
    <name evidence="14" type="ORF">SAMN03080615_01079</name>
</gene>
<evidence type="ECO:0000256" key="8">
    <source>
        <dbReference type="ARBA" id="ARBA00022777"/>
    </source>
</evidence>
<dbReference type="Pfam" id="PF02518">
    <property type="entry name" value="HATPase_c"/>
    <property type="match status" value="1"/>
</dbReference>
<dbReference type="InterPro" id="IPR058619">
    <property type="entry name" value="PhoQ/CarS-like_HATPase"/>
</dbReference>
<protein>
    <recommendedName>
        <fullName evidence="3">histidine kinase</fullName>
        <ecNumber evidence="3">2.7.13.3</ecNumber>
    </recommendedName>
</protein>
<keyword evidence="11 12" id="KW-0472">Membrane</keyword>
<dbReference type="InterPro" id="IPR005467">
    <property type="entry name" value="His_kinase_dom"/>
</dbReference>
<evidence type="ECO:0000256" key="5">
    <source>
        <dbReference type="ARBA" id="ARBA00022679"/>
    </source>
</evidence>
<evidence type="ECO:0000256" key="2">
    <source>
        <dbReference type="ARBA" id="ARBA00004370"/>
    </source>
</evidence>
<keyword evidence="6 12" id="KW-0812">Transmembrane</keyword>
<keyword evidence="9" id="KW-0067">ATP-binding</keyword>
<dbReference type="SMART" id="SM00387">
    <property type="entry name" value="HATPase_c"/>
    <property type="match status" value="1"/>
</dbReference>
<dbReference type="Gene3D" id="3.30.565.10">
    <property type="entry name" value="Histidine kinase-like ATPase, C-terminal domain"/>
    <property type="match status" value="1"/>
</dbReference>
<feature type="transmembrane region" description="Helical" evidence="12">
    <location>
        <begin position="156"/>
        <end position="178"/>
    </location>
</feature>
<dbReference type="InterPro" id="IPR050428">
    <property type="entry name" value="TCS_sensor_his_kinase"/>
</dbReference>
<dbReference type="RefSeq" id="WP_245756506.1">
    <property type="nucleotide sequence ID" value="NZ_AP025284.1"/>
</dbReference>
<keyword evidence="8 14" id="KW-0418">Kinase</keyword>
<dbReference type="InterPro" id="IPR003594">
    <property type="entry name" value="HATPase_dom"/>
</dbReference>
<dbReference type="SUPFAM" id="SSF47384">
    <property type="entry name" value="Homodimeric domain of signal transducing histidine kinase"/>
    <property type="match status" value="1"/>
</dbReference>
<keyword evidence="10 12" id="KW-1133">Transmembrane helix</keyword>
<keyword evidence="15" id="KW-1185">Reference proteome</keyword>
<organism evidence="14 15">
    <name type="scientific">Amphritea atlantica</name>
    <dbReference type="NCBI Taxonomy" id="355243"/>
    <lineage>
        <taxon>Bacteria</taxon>
        <taxon>Pseudomonadati</taxon>
        <taxon>Pseudomonadota</taxon>
        <taxon>Gammaproteobacteria</taxon>
        <taxon>Oceanospirillales</taxon>
        <taxon>Oceanospirillaceae</taxon>
        <taxon>Amphritea</taxon>
    </lineage>
</organism>
<comment type="catalytic activity">
    <reaction evidence="1">
        <text>ATP + protein L-histidine = ADP + protein N-phospho-L-histidine.</text>
        <dbReference type="EC" id="2.7.13.3"/>
    </reaction>
</comment>
<dbReference type="STRING" id="355243.SAMN03080615_01079"/>
<name>A0A1H9EUC0_9GAMM</name>
<evidence type="ECO:0000256" key="7">
    <source>
        <dbReference type="ARBA" id="ARBA00022741"/>
    </source>
</evidence>
<feature type="domain" description="Histidine kinase" evidence="13">
    <location>
        <begin position="239"/>
        <end position="442"/>
    </location>
</feature>
<evidence type="ECO:0000256" key="1">
    <source>
        <dbReference type="ARBA" id="ARBA00000085"/>
    </source>
</evidence>
<dbReference type="CDD" id="cd16954">
    <property type="entry name" value="HATPase_PhoQ-like"/>
    <property type="match status" value="1"/>
</dbReference>
<keyword evidence="5" id="KW-0808">Transferase</keyword>
<dbReference type="PRINTS" id="PR00344">
    <property type="entry name" value="BCTRLSENSOR"/>
</dbReference>
<dbReference type="PANTHER" id="PTHR45436:SF5">
    <property type="entry name" value="SENSOR HISTIDINE KINASE TRCS"/>
    <property type="match status" value="1"/>
</dbReference>
<accession>A0A1H9EUC0</accession>
<dbReference type="EC" id="2.7.13.3" evidence="3"/>
<evidence type="ECO:0000259" key="13">
    <source>
        <dbReference type="PROSITE" id="PS50109"/>
    </source>
</evidence>
<proteinExistence type="predicted"/>
<keyword evidence="4" id="KW-0597">Phosphoprotein</keyword>
<comment type="subcellular location">
    <subcellularLocation>
        <location evidence="2">Membrane</location>
    </subcellularLocation>
</comment>
<dbReference type="AlphaFoldDB" id="A0A1H9EUC0"/>
<evidence type="ECO:0000256" key="12">
    <source>
        <dbReference type="SAM" id="Phobius"/>
    </source>
</evidence>
<evidence type="ECO:0000256" key="6">
    <source>
        <dbReference type="ARBA" id="ARBA00022692"/>
    </source>
</evidence>
<dbReference type="Proteomes" id="UP000198749">
    <property type="component" value="Unassembled WGS sequence"/>
</dbReference>
<reference evidence="15" key="1">
    <citation type="submission" date="2016-10" db="EMBL/GenBank/DDBJ databases">
        <authorList>
            <person name="Varghese N."/>
            <person name="Submissions S."/>
        </authorList>
    </citation>
    <scope>NUCLEOTIDE SEQUENCE [LARGE SCALE GENOMIC DNA]</scope>
    <source>
        <strain evidence="15">DSM 18887</strain>
    </source>
</reference>
<dbReference type="InterPro" id="IPR004358">
    <property type="entry name" value="Sig_transdc_His_kin-like_C"/>
</dbReference>
<feature type="transmembrane region" description="Helical" evidence="12">
    <location>
        <begin position="12"/>
        <end position="31"/>
    </location>
</feature>
<evidence type="ECO:0000313" key="15">
    <source>
        <dbReference type="Proteomes" id="UP000198749"/>
    </source>
</evidence>
<dbReference type="EMBL" id="FOGB01000002">
    <property type="protein sequence ID" value="SEQ29304.1"/>
    <property type="molecule type" value="Genomic_DNA"/>
</dbReference>
<evidence type="ECO:0000313" key="14">
    <source>
        <dbReference type="EMBL" id="SEQ29304.1"/>
    </source>
</evidence>
<dbReference type="InterPro" id="IPR036890">
    <property type="entry name" value="HATPase_C_sf"/>
</dbReference>
<sequence>MRSIQSRLNVNFIVVTLILFSLFWVGQSWFLRQMAYDFVAARLTSDAYSVLRAVEMDIGSGWRINVDNTSSVYQQPMSGHYYQVAVDGKWFFSRSLWDGQIPAAAGQDIGQENIRLIQQDDKPTLVYSKTFMKQGREIQVVLAEDISRIDKSLTQLGWLLAGLGVIGLIILLALQIFIIRRGLSSLTEVKQDISRLKAGDIRQLSPTNTREIEPLVTEINYLVQNMELRLQRSRNAVGNLAHAAKTPLTVIDRHIDTLLEQGVTQGQGIKEQSQRLRQMIDRELTRARIAGAALPGQRIYVGEELEKLIRTLKAIYREKALVFNLDISAKSYFPGERDDLVELLGNLLDNASKWAQSQICITAHMDEHCLELTIEDDGPGVPEEARERLMNRGERLDESTSGHGLGMSIINEIVRQYQGRIILESSAQLGGLKVMVMLPRRADLELAAQN</sequence>
<evidence type="ECO:0000256" key="10">
    <source>
        <dbReference type="ARBA" id="ARBA00022989"/>
    </source>
</evidence>
<dbReference type="PANTHER" id="PTHR45436">
    <property type="entry name" value="SENSOR HISTIDINE KINASE YKOH"/>
    <property type="match status" value="1"/>
</dbReference>
<evidence type="ECO:0000256" key="4">
    <source>
        <dbReference type="ARBA" id="ARBA00022553"/>
    </source>
</evidence>
<dbReference type="Gene3D" id="1.10.287.130">
    <property type="match status" value="1"/>
</dbReference>
<dbReference type="SUPFAM" id="SSF55874">
    <property type="entry name" value="ATPase domain of HSP90 chaperone/DNA topoisomerase II/histidine kinase"/>
    <property type="match status" value="1"/>
</dbReference>
<evidence type="ECO:0000256" key="9">
    <source>
        <dbReference type="ARBA" id="ARBA00022840"/>
    </source>
</evidence>
<keyword evidence="7" id="KW-0547">Nucleotide-binding</keyword>